<proteinExistence type="predicted"/>
<dbReference type="RefSeq" id="WP_240986459.1">
    <property type="nucleotide sequence ID" value="NZ_LR746496.1"/>
</dbReference>
<dbReference type="GO" id="GO:0003677">
    <property type="term" value="F:DNA binding"/>
    <property type="evidence" value="ECO:0007669"/>
    <property type="project" value="UniProtKB-KW"/>
</dbReference>
<dbReference type="AlphaFoldDB" id="A0A8S0XD72"/>
<gene>
    <name evidence="2" type="ORF">DEACI_4029</name>
</gene>
<keyword evidence="2" id="KW-0371">Homeobox</keyword>
<evidence type="ECO:0000259" key="1">
    <source>
        <dbReference type="Pfam" id="PF13556"/>
    </source>
</evidence>
<sequence>MQRAFLEHWDETAFTAHTRALDLPNLSPGARVLVRCQTWQPDISLILRNFLPQTQVFWVNGQEIFLHATPEDGVGATRKNLLPWAESLISQIHSMLADELGVLSYVYVDTPRTQGLWSGYLSLGRLAALHRRFFPGEAGLALWQAGFAQLFDSLAPERMEHYPQNVLGDKLSPELRETLQTYFRTGLSLTESARLLYIHRNTLIYRLDRITELTGYNPREFKQAITLFLALWLQGT</sequence>
<dbReference type="InterPro" id="IPR025736">
    <property type="entry name" value="PucR_C-HTH_dom"/>
</dbReference>
<dbReference type="Proteomes" id="UP000836597">
    <property type="component" value="Chromosome"/>
</dbReference>
<accession>A0A8S0XD72</accession>
<dbReference type="PANTHER" id="PTHR33744:SF16">
    <property type="entry name" value="CARBOHYDRATE DIACID REGULATOR"/>
    <property type="match status" value="1"/>
</dbReference>
<dbReference type="Gene3D" id="1.10.10.2840">
    <property type="entry name" value="PucR C-terminal helix-turn-helix domain"/>
    <property type="match status" value="1"/>
</dbReference>
<dbReference type="KEGG" id="aacx:DEACI_4029"/>
<dbReference type="EMBL" id="LR746496">
    <property type="protein sequence ID" value="CAA7603206.1"/>
    <property type="molecule type" value="Genomic_DNA"/>
</dbReference>
<organism evidence="2">
    <name type="scientific">Acididesulfobacillus acetoxydans</name>
    <dbReference type="NCBI Taxonomy" id="1561005"/>
    <lineage>
        <taxon>Bacteria</taxon>
        <taxon>Bacillati</taxon>
        <taxon>Bacillota</taxon>
        <taxon>Clostridia</taxon>
        <taxon>Eubacteriales</taxon>
        <taxon>Peptococcaceae</taxon>
        <taxon>Acididesulfobacillus</taxon>
    </lineage>
</organism>
<name>A0A8S0XD72_9FIRM</name>
<dbReference type="InterPro" id="IPR042070">
    <property type="entry name" value="PucR_C-HTH_sf"/>
</dbReference>
<evidence type="ECO:0000313" key="2">
    <source>
        <dbReference type="EMBL" id="CAA7603206.1"/>
    </source>
</evidence>
<reference evidence="2" key="1">
    <citation type="submission" date="2020-01" db="EMBL/GenBank/DDBJ databases">
        <authorList>
            <person name="Hornung B."/>
        </authorList>
    </citation>
    <scope>NUCLEOTIDE SEQUENCE</scope>
    <source>
        <strain evidence="2">PacBioINE</strain>
    </source>
</reference>
<dbReference type="InterPro" id="IPR051448">
    <property type="entry name" value="CdaR-like_regulators"/>
</dbReference>
<keyword evidence="2" id="KW-0238">DNA-binding</keyword>
<dbReference type="PANTHER" id="PTHR33744">
    <property type="entry name" value="CARBOHYDRATE DIACID REGULATOR"/>
    <property type="match status" value="1"/>
</dbReference>
<protein>
    <submittedName>
        <fullName evidence="2">Homeodomain-like</fullName>
    </submittedName>
</protein>
<feature type="domain" description="PucR C-terminal helix-turn-helix" evidence="1">
    <location>
        <begin position="175"/>
        <end position="231"/>
    </location>
</feature>
<dbReference type="Pfam" id="PF13556">
    <property type="entry name" value="HTH_30"/>
    <property type="match status" value="1"/>
</dbReference>